<dbReference type="RefSeq" id="WP_024361821.1">
    <property type="nucleotide sequence ID" value="NZ_BJNS01000007.1"/>
</dbReference>
<evidence type="ECO:0000313" key="2">
    <source>
        <dbReference type="EMBL" id="AVK97063.1"/>
    </source>
</evidence>
<organism evidence="2 4">
    <name type="scientific">Lysinibacillus sphaericus</name>
    <name type="common">Bacillus sphaericus</name>
    <dbReference type="NCBI Taxonomy" id="1421"/>
    <lineage>
        <taxon>Bacteria</taxon>
        <taxon>Bacillati</taxon>
        <taxon>Bacillota</taxon>
        <taxon>Bacilli</taxon>
        <taxon>Bacillales</taxon>
        <taxon>Bacillaceae</taxon>
        <taxon>Lysinibacillus</taxon>
    </lineage>
</organism>
<evidence type="ECO:0000256" key="1">
    <source>
        <dbReference type="SAM" id="Phobius"/>
    </source>
</evidence>
<proteinExistence type="predicted"/>
<sequence length="315" mass="36869">MSKVDVRVIRDLTESKKRVMTNVVKQIEQRAIPMKSRRGQYSMYTVILTICIGLFIYTQVNNGDELSANAVPILDETYYDMIFQDAIEANESQESINMTFQSLFELDAYYVYAESKNIKFSEKAIAKHMQAEREKYEKSYKESAVFKDGLTKLNLTFDEFFDKYLKANALKWFAQAELMKEYYQKYENSYQMQAYFAVKKEAMDYFTAKYGQQIAYLENKYNVSKPNMSKQYKYGTVVAMEEDRFLVVTGALQEEIGHLSNEEIITKHTNGVWFPLQEVQDKIAIGQSVTVTYNWQEPLNQYDFVADLEKIEISD</sequence>
<dbReference type="EMBL" id="UFSZ01000001">
    <property type="protein sequence ID" value="SUV17081.1"/>
    <property type="molecule type" value="Genomic_DNA"/>
</dbReference>
<dbReference type="Pfam" id="PF11518">
    <property type="entry name" value="DUF3221"/>
    <property type="match status" value="1"/>
</dbReference>
<feature type="transmembrane region" description="Helical" evidence="1">
    <location>
        <begin position="41"/>
        <end position="60"/>
    </location>
</feature>
<accession>A0A2S0K0Y5</accession>
<gene>
    <name evidence="2" type="ORF">LS41612_12695</name>
    <name evidence="3" type="ORF">NCTC10338_02168</name>
</gene>
<dbReference type="EMBL" id="CP019980">
    <property type="protein sequence ID" value="AVK97063.1"/>
    <property type="molecule type" value="Genomic_DNA"/>
</dbReference>
<dbReference type="Proteomes" id="UP000238825">
    <property type="component" value="Chromosome"/>
</dbReference>
<keyword evidence="1" id="KW-0812">Transmembrane</keyword>
<evidence type="ECO:0000313" key="4">
    <source>
        <dbReference type="Proteomes" id="UP000238825"/>
    </source>
</evidence>
<dbReference type="AlphaFoldDB" id="A0A2S0K0Y5"/>
<evidence type="ECO:0000313" key="5">
    <source>
        <dbReference type="Proteomes" id="UP000255295"/>
    </source>
</evidence>
<keyword evidence="1" id="KW-0472">Membrane</keyword>
<keyword evidence="1" id="KW-1133">Transmembrane helix</keyword>
<name>A0A2S0K0Y5_LYSSH</name>
<reference evidence="2 4" key="1">
    <citation type="submission" date="2017-03" db="EMBL/GenBank/DDBJ databases">
        <title>The whole genome sequencing and assembly of Lysinibacillus sphaericus DSM 28T strain.</title>
        <authorList>
            <person name="Lee Y.-J."/>
            <person name="Yi H."/>
            <person name="Bahn Y.-S."/>
            <person name="Kim J.F."/>
            <person name="Lee D.-W."/>
        </authorList>
    </citation>
    <scope>NUCLEOTIDE SEQUENCE [LARGE SCALE GENOMIC DNA]</scope>
    <source>
        <strain evidence="2 4">DSM 28</strain>
    </source>
</reference>
<protein>
    <submittedName>
        <fullName evidence="2">Uncharacterized protein</fullName>
    </submittedName>
</protein>
<dbReference type="InterPro" id="IPR021598">
    <property type="entry name" value="DUF3221"/>
</dbReference>
<dbReference type="GeneID" id="48277057"/>
<dbReference type="Proteomes" id="UP000255295">
    <property type="component" value="Unassembled WGS sequence"/>
</dbReference>
<evidence type="ECO:0000313" key="3">
    <source>
        <dbReference type="EMBL" id="SUV17081.1"/>
    </source>
</evidence>
<reference evidence="3 5" key="2">
    <citation type="submission" date="2018-06" db="EMBL/GenBank/DDBJ databases">
        <authorList>
            <consortium name="Pathogen Informatics"/>
            <person name="Doyle S."/>
        </authorList>
    </citation>
    <scope>NUCLEOTIDE SEQUENCE [LARGE SCALE GENOMIC DNA]</scope>
    <source>
        <strain evidence="3 5">NCTC10338</strain>
    </source>
</reference>